<dbReference type="PROSITE" id="PS51140">
    <property type="entry name" value="CUE"/>
    <property type="match status" value="1"/>
</dbReference>
<dbReference type="Pfam" id="PF06985">
    <property type="entry name" value="HET"/>
    <property type="match status" value="1"/>
</dbReference>
<name>A0AAE0JW96_9PEZI</name>
<dbReference type="EMBL" id="JAULSN010000008">
    <property type="protein sequence ID" value="KAK3365601.1"/>
    <property type="molecule type" value="Genomic_DNA"/>
</dbReference>
<proteinExistence type="predicted"/>
<dbReference type="PANTHER" id="PTHR24148">
    <property type="entry name" value="ANKYRIN REPEAT DOMAIN-CONTAINING PROTEIN 39 HOMOLOG-RELATED"/>
    <property type="match status" value="1"/>
</dbReference>
<feature type="domain" description="CUE" evidence="2">
    <location>
        <begin position="874"/>
        <end position="920"/>
    </location>
</feature>
<dbReference type="Proteomes" id="UP001287356">
    <property type="component" value="Unassembled WGS sequence"/>
</dbReference>
<comment type="caution">
    <text evidence="3">The sequence shown here is derived from an EMBL/GenBank/DDBJ whole genome shotgun (WGS) entry which is preliminary data.</text>
</comment>
<dbReference type="InterPro" id="IPR052895">
    <property type="entry name" value="HetReg/Transcr_Mod"/>
</dbReference>
<feature type="region of interest" description="Disordered" evidence="1">
    <location>
        <begin position="955"/>
        <end position="1155"/>
    </location>
</feature>
<organism evidence="3 4">
    <name type="scientific">Lasiosphaeria ovina</name>
    <dbReference type="NCBI Taxonomy" id="92902"/>
    <lineage>
        <taxon>Eukaryota</taxon>
        <taxon>Fungi</taxon>
        <taxon>Dikarya</taxon>
        <taxon>Ascomycota</taxon>
        <taxon>Pezizomycotina</taxon>
        <taxon>Sordariomycetes</taxon>
        <taxon>Sordariomycetidae</taxon>
        <taxon>Sordariales</taxon>
        <taxon>Lasiosphaeriaceae</taxon>
        <taxon>Lasiosphaeria</taxon>
    </lineage>
</organism>
<evidence type="ECO:0000313" key="3">
    <source>
        <dbReference type="EMBL" id="KAK3365601.1"/>
    </source>
</evidence>
<accession>A0AAE0JW96</accession>
<dbReference type="AlphaFoldDB" id="A0AAE0JW96"/>
<sequence length="1166" mass="128810">MSGPLFASTRSPFRVIDPVTEEYHRGPDLSSTSASKRSQAKRPSSFFAISYVWSDWKEDVNAPLPSWDLIRNRLLYLSTTNVFSDSAAAASSQPDAFRCWIDCKCIDQASATDKAYWVPRMNQVFFNSRCTILLLRHFDLTGIFELHRITKCRFSESGGANGTSTGDGTPQHRCLFDPSCISLVAPIPEILEALCLETLAALWNGAWRKRAWIFQEILLSERYILSWGDAAMIAYIDLETIGYIAAFLQSRHPEARWLHEFWTWCKQCAYIRQFYAENCDMEATIFQLAENLEATLPCDKYYALCGVLGLDGISYDPVHTESQALDNIVSALTRQGRMGWMYAIPPSINEGVLFSPQSMAPFVLTRKKRQKSADVREPFFSNQLLGVLAVELGSVNGETNFDQLLRQVHSLEDSMSQFARSPNRRQNFLKECYTTASSIQRQFPGILFRLGYDIVGPLCEANLLRVLFRTLDRSGLNAGLFEKNLDCCLWFVVIRLCFISSAEMEHIGDPEARQVVWISAQHLQALCHKLCSQTWKILQWQRAHDPTKPIPVNSEPRLAAFNGTLPTFGKSVWSVQTKQSTASLTFIAGELQPLVPDNFNNPNSPISPMASMMSIDSKTEFKPIGIASLSSNASLLRSEFSDTSLCFYGLTYQIGRAPYSLETYKSAFHDSVDERDTSDDLYDRLKLGMKSMSRLKGTSSGSRLSSSQAKRSRFLTFQRRDRMGPPRALSPFPGDPYGLGLPALRTTSPPLLYPQYGPGTPQSFTYPNAPTYPTTYPNAPNYLPAPYNIMSGANYQPLGELRPQAPPFPYGDAPQYERYPTPFSYQAITPSPPPPTIAGPSTHHFLAELDATPTGPPPPKSPPYTPPRKVDFVQDMPKMAELREMFPSLSPEILLGIIGKHGPNLEAVLDDCFKKVAESPGPSGSQAHGAQSDLNPAQWDQVFREVETQMYMMAAKSKPSASSPGDGDAAKGKDIGRPAALPQPTTSAESDTSKGKAVDRTAALPKLTLSAFPPPLTPDIIAPSPVARESPLPSQQKPVTERSKAARAAVQSKLAAKAKGQETNTETENPSSLSPSPELQKKESYDTLYDAPREVPAPLASPLEPTKPEEPAKTEKPAQVDLLMDLIDLSDATSHPVPGSEPLSPAEPVSPAKPVSYHVDLLSLID</sequence>
<reference evidence="3" key="2">
    <citation type="submission" date="2023-06" db="EMBL/GenBank/DDBJ databases">
        <authorList>
            <consortium name="Lawrence Berkeley National Laboratory"/>
            <person name="Haridas S."/>
            <person name="Hensen N."/>
            <person name="Bonometti L."/>
            <person name="Westerberg I."/>
            <person name="Brannstrom I.O."/>
            <person name="Guillou S."/>
            <person name="Cros-Aarteil S."/>
            <person name="Calhoun S."/>
            <person name="Kuo A."/>
            <person name="Mondo S."/>
            <person name="Pangilinan J."/>
            <person name="Riley R."/>
            <person name="Labutti K."/>
            <person name="Andreopoulos B."/>
            <person name="Lipzen A."/>
            <person name="Chen C."/>
            <person name="Yanf M."/>
            <person name="Daum C."/>
            <person name="Ng V."/>
            <person name="Clum A."/>
            <person name="Steindorff A."/>
            <person name="Ohm R."/>
            <person name="Martin F."/>
            <person name="Silar P."/>
            <person name="Natvig D."/>
            <person name="Lalanne C."/>
            <person name="Gautier V."/>
            <person name="Ament-Velasquez S.L."/>
            <person name="Kruys A."/>
            <person name="Hutchinson M.I."/>
            <person name="Powell A.J."/>
            <person name="Barry K."/>
            <person name="Miller A.N."/>
            <person name="Grigoriev I.V."/>
            <person name="Debuchy R."/>
            <person name="Gladieux P."/>
            <person name="Thoren M.H."/>
            <person name="Johannesson H."/>
        </authorList>
    </citation>
    <scope>NUCLEOTIDE SEQUENCE</scope>
    <source>
        <strain evidence="3">CBS 958.72</strain>
    </source>
</reference>
<dbReference type="PANTHER" id="PTHR24148:SF73">
    <property type="entry name" value="HET DOMAIN PROTEIN (AFU_ORTHOLOGUE AFUA_8G01020)"/>
    <property type="match status" value="1"/>
</dbReference>
<dbReference type="InterPro" id="IPR010730">
    <property type="entry name" value="HET"/>
</dbReference>
<dbReference type="CDD" id="cd14279">
    <property type="entry name" value="CUE"/>
    <property type="match status" value="1"/>
</dbReference>
<reference evidence="3" key="1">
    <citation type="journal article" date="2023" name="Mol. Phylogenet. Evol.">
        <title>Genome-scale phylogeny and comparative genomics of the fungal order Sordariales.</title>
        <authorList>
            <person name="Hensen N."/>
            <person name="Bonometti L."/>
            <person name="Westerberg I."/>
            <person name="Brannstrom I.O."/>
            <person name="Guillou S."/>
            <person name="Cros-Aarteil S."/>
            <person name="Calhoun S."/>
            <person name="Haridas S."/>
            <person name="Kuo A."/>
            <person name="Mondo S."/>
            <person name="Pangilinan J."/>
            <person name="Riley R."/>
            <person name="LaButti K."/>
            <person name="Andreopoulos B."/>
            <person name="Lipzen A."/>
            <person name="Chen C."/>
            <person name="Yan M."/>
            <person name="Daum C."/>
            <person name="Ng V."/>
            <person name="Clum A."/>
            <person name="Steindorff A."/>
            <person name="Ohm R.A."/>
            <person name="Martin F."/>
            <person name="Silar P."/>
            <person name="Natvig D.O."/>
            <person name="Lalanne C."/>
            <person name="Gautier V."/>
            <person name="Ament-Velasquez S.L."/>
            <person name="Kruys A."/>
            <person name="Hutchinson M.I."/>
            <person name="Powell A.J."/>
            <person name="Barry K."/>
            <person name="Miller A.N."/>
            <person name="Grigoriev I.V."/>
            <person name="Debuchy R."/>
            <person name="Gladieux P."/>
            <person name="Hiltunen Thoren M."/>
            <person name="Johannesson H."/>
        </authorList>
    </citation>
    <scope>NUCLEOTIDE SEQUENCE</scope>
    <source>
        <strain evidence="3">CBS 958.72</strain>
    </source>
</reference>
<evidence type="ECO:0000256" key="1">
    <source>
        <dbReference type="SAM" id="MobiDB-lite"/>
    </source>
</evidence>
<evidence type="ECO:0000313" key="4">
    <source>
        <dbReference type="Proteomes" id="UP001287356"/>
    </source>
</evidence>
<gene>
    <name evidence="3" type="ORF">B0T24DRAFT_597383</name>
</gene>
<protein>
    <recommendedName>
        <fullName evidence="2">CUE domain-containing protein</fullName>
    </recommendedName>
</protein>
<feature type="compositionally biased region" description="Low complexity" evidence="1">
    <location>
        <begin position="955"/>
        <end position="967"/>
    </location>
</feature>
<dbReference type="InterPro" id="IPR003892">
    <property type="entry name" value="CUE"/>
</dbReference>
<evidence type="ECO:0000259" key="2">
    <source>
        <dbReference type="PROSITE" id="PS51140"/>
    </source>
</evidence>
<feature type="compositionally biased region" description="Basic and acidic residues" evidence="1">
    <location>
        <begin position="1106"/>
        <end position="1118"/>
    </location>
</feature>
<keyword evidence="4" id="KW-1185">Reference proteome</keyword>
<dbReference type="GO" id="GO:0043130">
    <property type="term" value="F:ubiquitin binding"/>
    <property type="evidence" value="ECO:0007669"/>
    <property type="project" value="InterPro"/>
</dbReference>